<proteinExistence type="predicted"/>
<reference evidence="3" key="1">
    <citation type="submission" date="2016-06" db="EMBL/GenBank/DDBJ databases">
        <title>De novo assembly and RNA-Seq shows season-dependent expression and editing in black bear kidneys.</title>
        <authorList>
            <person name="Korstanje R."/>
            <person name="Srivastava A."/>
            <person name="Sarsani V.K."/>
            <person name="Sheehan S.M."/>
            <person name="Seger R.L."/>
            <person name="Barter M.E."/>
            <person name="Lindqvist C."/>
            <person name="Brody L.C."/>
            <person name="Mullikin J.C."/>
        </authorList>
    </citation>
    <scope>NUCLEOTIDE SEQUENCE [LARGE SCALE GENOMIC DNA]</scope>
</reference>
<reference evidence="2" key="2">
    <citation type="submission" date="2025-08" db="UniProtKB">
        <authorList>
            <consortium name="Ensembl"/>
        </authorList>
    </citation>
    <scope>IDENTIFICATION</scope>
</reference>
<organism evidence="2 3">
    <name type="scientific">Ursus americanus</name>
    <name type="common">American black bear</name>
    <name type="synonym">Euarctos americanus</name>
    <dbReference type="NCBI Taxonomy" id="9643"/>
    <lineage>
        <taxon>Eukaryota</taxon>
        <taxon>Metazoa</taxon>
        <taxon>Chordata</taxon>
        <taxon>Craniata</taxon>
        <taxon>Vertebrata</taxon>
        <taxon>Euteleostomi</taxon>
        <taxon>Mammalia</taxon>
        <taxon>Eutheria</taxon>
        <taxon>Laurasiatheria</taxon>
        <taxon>Carnivora</taxon>
        <taxon>Caniformia</taxon>
        <taxon>Ursidae</taxon>
        <taxon>Ursus</taxon>
    </lineage>
</organism>
<dbReference type="AlphaFoldDB" id="A0A452RYE5"/>
<dbReference type="Ensembl" id="ENSUAMT00000027441.1">
    <property type="protein sequence ID" value="ENSUAMP00000024576.1"/>
    <property type="gene ID" value="ENSUAMG00000019180.1"/>
</dbReference>
<keyword evidence="1" id="KW-0812">Transmembrane</keyword>
<keyword evidence="1" id="KW-0472">Membrane</keyword>
<keyword evidence="1" id="KW-1133">Transmembrane helix</keyword>
<evidence type="ECO:0000313" key="2">
    <source>
        <dbReference type="Ensembl" id="ENSUAMP00000024576.1"/>
    </source>
</evidence>
<evidence type="ECO:0000313" key="3">
    <source>
        <dbReference type="Proteomes" id="UP000291022"/>
    </source>
</evidence>
<name>A0A452RYE5_URSAM</name>
<protein>
    <submittedName>
        <fullName evidence="2">Uncharacterized protein</fullName>
    </submittedName>
</protein>
<evidence type="ECO:0000256" key="1">
    <source>
        <dbReference type="SAM" id="Phobius"/>
    </source>
</evidence>
<dbReference type="Proteomes" id="UP000291022">
    <property type="component" value="Unassembled WGS sequence"/>
</dbReference>
<sequence>LPLLKTRKFSLIFTLSEMNTAEDWGLILDILLQSFRGALFILFINMNKMRVRR</sequence>
<accession>A0A452RYE5</accession>
<feature type="transmembrane region" description="Helical" evidence="1">
    <location>
        <begin position="24"/>
        <end position="44"/>
    </location>
</feature>
<keyword evidence="3" id="KW-1185">Reference proteome</keyword>
<reference evidence="2" key="3">
    <citation type="submission" date="2025-09" db="UniProtKB">
        <authorList>
            <consortium name="Ensembl"/>
        </authorList>
    </citation>
    <scope>IDENTIFICATION</scope>
</reference>